<proteinExistence type="predicted"/>
<reference evidence="3" key="1">
    <citation type="journal article" date="2019" name="Int. J. Syst. Evol. Microbiol.">
        <title>The Global Catalogue of Microorganisms (GCM) 10K type strain sequencing project: providing services to taxonomists for standard genome sequencing and annotation.</title>
        <authorList>
            <consortium name="The Broad Institute Genomics Platform"/>
            <consortium name="The Broad Institute Genome Sequencing Center for Infectious Disease"/>
            <person name="Wu L."/>
            <person name="Ma J."/>
        </authorList>
    </citation>
    <scope>NUCLEOTIDE SEQUENCE [LARGE SCALE GENOMIC DNA]</scope>
    <source>
        <strain evidence="3">CGMCC 4.7455</strain>
    </source>
</reference>
<evidence type="ECO:0000256" key="1">
    <source>
        <dbReference type="SAM" id="MobiDB-lite"/>
    </source>
</evidence>
<evidence type="ECO:0000313" key="2">
    <source>
        <dbReference type="EMBL" id="MFD1831596.1"/>
    </source>
</evidence>
<keyword evidence="3" id="KW-1185">Reference proteome</keyword>
<comment type="caution">
    <text evidence="2">The sequence shown here is derived from an EMBL/GenBank/DDBJ whole genome shotgun (WGS) entry which is preliminary data.</text>
</comment>
<accession>A0ABW4PLH4</accession>
<organism evidence="2 3">
    <name type="scientific">Streptomyces desertarenae</name>
    <dbReference type="NCBI Taxonomy" id="2666184"/>
    <lineage>
        <taxon>Bacteria</taxon>
        <taxon>Bacillati</taxon>
        <taxon>Actinomycetota</taxon>
        <taxon>Actinomycetes</taxon>
        <taxon>Kitasatosporales</taxon>
        <taxon>Streptomycetaceae</taxon>
        <taxon>Streptomyces</taxon>
    </lineage>
</organism>
<sequence length="171" mass="19700">MAGFNALAEQVRDPGRDPSQRRQALRKCLERFAPYGHRATWHHLCARAGISPDDRFPDPERLVAALEELEEAREVWLAYERDFARRRREQKYDGIRQPPGPDDWHRRCWGGRGLLPVEDPEAAPRAPLAEVLRRLVREAEAREARCAAQAMHRIRQATARHRPAGKVAVPH</sequence>
<feature type="compositionally biased region" description="Basic and acidic residues" evidence="1">
    <location>
        <begin position="10"/>
        <end position="20"/>
    </location>
</feature>
<name>A0ABW4PLH4_9ACTN</name>
<dbReference type="RefSeq" id="WP_380901651.1">
    <property type="nucleotide sequence ID" value="NZ_JBHUFU010000010.1"/>
</dbReference>
<dbReference type="Proteomes" id="UP001597365">
    <property type="component" value="Unassembled WGS sequence"/>
</dbReference>
<dbReference type="EMBL" id="JBHUFU010000010">
    <property type="protein sequence ID" value="MFD1831596.1"/>
    <property type="molecule type" value="Genomic_DNA"/>
</dbReference>
<protein>
    <submittedName>
        <fullName evidence="2">Uncharacterized protein</fullName>
    </submittedName>
</protein>
<feature type="region of interest" description="Disordered" evidence="1">
    <location>
        <begin position="1"/>
        <end position="22"/>
    </location>
</feature>
<evidence type="ECO:0000313" key="3">
    <source>
        <dbReference type="Proteomes" id="UP001597365"/>
    </source>
</evidence>
<gene>
    <name evidence="2" type="ORF">ACFSJS_18310</name>
</gene>